<dbReference type="RefSeq" id="WP_073058101.1">
    <property type="nucleotide sequence ID" value="NZ_FQUP01000007.1"/>
</dbReference>
<accession>A0A1M5MHG3</accession>
<dbReference type="AlphaFoldDB" id="A0A1M5MHG3"/>
<protein>
    <submittedName>
        <fullName evidence="3">Uncharacterized protein</fullName>
    </submittedName>
</protein>
<reference evidence="3 4" key="1">
    <citation type="submission" date="2016-11" db="EMBL/GenBank/DDBJ databases">
        <authorList>
            <person name="Jaros S."/>
            <person name="Januszkiewicz K."/>
            <person name="Wedrychowicz H."/>
        </authorList>
    </citation>
    <scope>NUCLEOTIDE SEQUENCE [LARGE SCALE GENOMIC DNA]</scope>
    <source>
        <strain evidence="3 4">DSM 19436</strain>
    </source>
</reference>
<dbReference type="EMBL" id="FQUP01000007">
    <property type="protein sequence ID" value="SHG76760.1"/>
    <property type="molecule type" value="Genomic_DNA"/>
</dbReference>
<keyword evidence="2" id="KW-1133">Transmembrane helix</keyword>
<dbReference type="STRING" id="1122133.SAMN02745157_4788"/>
<keyword evidence="4" id="KW-1185">Reference proteome</keyword>
<sequence>MIEAAMYVALGVLAAGLVALVLIPPFWRRAVRLNRRDIEMTLPMTRAEIAADKDQLRAGFAVSLRKLETTVERLETKLAAREVELGQKREIVTHLTSESSVSAQGLGVLETERDQLLTTLATRDRQLAEADEARKSAEKRIVEIEGRLDAARQQIEAVIAEREAQKLEFVARDTELGNLRGQIAAATRSAGDDVVSEMAELRTALASEQVRREAAIEQVRAAEAGRRAMDVETKAGAVAQSALREQLAEATGRIEALSARLVEAEATSMGVAVLRDEKTALQARVAALEATHLRIEASSEPSASDTAAMRRKLLEIGEAVARLAAPAALPAPSLPASEPIPALMEMSSIVSMLPAPAGVPGERSTGTIAPISLAERIRALQQTSQAG</sequence>
<evidence type="ECO:0000256" key="2">
    <source>
        <dbReference type="SAM" id="Phobius"/>
    </source>
</evidence>
<gene>
    <name evidence="3" type="ORF">SAMN02745157_4788</name>
</gene>
<evidence type="ECO:0000313" key="3">
    <source>
        <dbReference type="EMBL" id="SHG76760.1"/>
    </source>
</evidence>
<dbReference type="OrthoDB" id="7826912at2"/>
<feature type="transmembrane region" description="Helical" evidence="2">
    <location>
        <begin position="6"/>
        <end position="27"/>
    </location>
</feature>
<dbReference type="Proteomes" id="UP000184485">
    <property type="component" value="Unassembled WGS sequence"/>
</dbReference>
<feature type="coiled-coil region" evidence="1">
    <location>
        <begin position="198"/>
        <end position="291"/>
    </location>
</feature>
<keyword evidence="1" id="KW-0175">Coiled coil</keyword>
<name>A0A1M5MHG3_9HYPH</name>
<evidence type="ECO:0000313" key="4">
    <source>
        <dbReference type="Proteomes" id="UP000184485"/>
    </source>
</evidence>
<organism evidence="3 4">
    <name type="scientific">Kaistia soli DSM 19436</name>
    <dbReference type="NCBI Taxonomy" id="1122133"/>
    <lineage>
        <taxon>Bacteria</taxon>
        <taxon>Pseudomonadati</taxon>
        <taxon>Pseudomonadota</taxon>
        <taxon>Alphaproteobacteria</taxon>
        <taxon>Hyphomicrobiales</taxon>
        <taxon>Kaistiaceae</taxon>
        <taxon>Kaistia</taxon>
    </lineage>
</organism>
<evidence type="ECO:0000256" key="1">
    <source>
        <dbReference type="SAM" id="Coils"/>
    </source>
</evidence>
<proteinExistence type="predicted"/>
<keyword evidence="2" id="KW-0472">Membrane</keyword>
<keyword evidence="2" id="KW-0812">Transmembrane</keyword>
<feature type="coiled-coil region" evidence="1">
    <location>
        <begin position="120"/>
        <end position="168"/>
    </location>
</feature>